<reference evidence="16 17" key="1">
    <citation type="submission" date="2019-08" db="EMBL/GenBank/DDBJ databases">
        <title>In-depth cultivation of the pig gut microbiome towards novel bacterial diversity and tailored functional studies.</title>
        <authorList>
            <person name="Wylensek D."/>
            <person name="Hitch T.C.A."/>
            <person name="Clavel T."/>
        </authorList>
    </citation>
    <scope>NUCLEOTIDE SEQUENCE [LARGE SCALE GENOMIC DNA]</scope>
    <source>
        <strain evidence="16 17">Oil+RF-744-GAM-WT-6</strain>
    </source>
</reference>
<evidence type="ECO:0000256" key="7">
    <source>
        <dbReference type="ARBA" id="ARBA00022915"/>
    </source>
</evidence>
<evidence type="ECO:0000256" key="14">
    <source>
        <dbReference type="PIRSR" id="PIRSR001365-1"/>
    </source>
</evidence>
<evidence type="ECO:0000313" key="17">
    <source>
        <dbReference type="Proteomes" id="UP000461880"/>
    </source>
</evidence>
<evidence type="ECO:0000256" key="5">
    <source>
        <dbReference type="ARBA" id="ARBA00022490"/>
    </source>
</evidence>
<dbReference type="GO" id="GO:0019877">
    <property type="term" value="P:diaminopimelate biosynthetic process"/>
    <property type="evidence" value="ECO:0007669"/>
    <property type="project" value="UniProtKB-KW"/>
</dbReference>
<keyword evidence="8" id="KW-0457">Lysine biosynthesis</keyword>
<comment type="pathway">
    <text evidence="2">Amino-acid biosynthesis; L-lysine biosynthesis via DAP pathway; (S)-tetrahydrodipicolinate from L-aspartate: step 3/4.</text>
</comment>
<dbReference type="UniPathway" id="UPA00034">
    <property type="reaction ID" value="UER00017"/>
</dbReference>
<keyword evidence="7" id="KW-0220">Diaminopimelate biosynthesis</keyword>
<evidence type="ECO:0000256" key="3">
    <source>
        <dbReference type="ARBA" id="ARBA00007592"/>
    </source>
</evidence>
<keyword evidence="6" id="KW-0028">Amino-acid biosynthesis</keyword>
<dbReference type="NCBIfam" id="TIGR00674">
    <property type="entry name" value="dapA"/>
    <property type="match status" value="1"/>
</dbReference>
<evidence type="ECO:0000256" key="4">
    <source>
        <dbReference type="ARBA" id="ARBA00012086"/>
    </source>
</evidence>
<dbReference type="PANTHER" id="PTHR12128:SF66">
    <property type="entry name" value="4-HYDROXY-2-OXOGLUTARATE ALDOLASE, MITOCHONDRIAL"/>
    <property type="match status" value="1"/>
</dbReference>
<dbReference type="SUPFAM" id="SSF51569">
    <property type="entry name" value="Aldolase"/>
    <property type="match status" value="1"/>
</dbReference>
<evidence type="ECO:0000256" key="1">
    <source>
        <dbReference type="ARBA" id="ARBA00003294"/>
    </source>
</evidence>
<dbReference type="PRINTS" id="PR00146">
    <property type="entry name" value="DHPICSNTHASE"/>
</dbReference>
<gene>
    <name evidence="16" type="primary">dapA</name>
    <name evidence="16" type="ORF">FYJ51_02745</name>
</gene>
<dbReference type="EC" id="4.3.3.7" evidence="4 12"/>
<dbReference type="AlphaFoldDB" id="A0A7X2NQU2"/>
<evidence type="ECO:0000256" key="12">
    <source>
        <dbReference type="NCBIfam" id="TIGR00674"/>
    </source>
</evidence>
<dbReference type="SMART" id="SM01130">
    <property type="entry name" value="DHDPS"/>
    <property type="match status" value="1"/>
</dbReference>
<dbReference type="InterPro" id="IPR020625">
    <property type="entry name" value="Schiff_base-form_aldolases_AS"/>
</dbReference>
<comment type="caution">
    <text evidence="16">The sequence shown here is derived from an EMBL/GenBank/DDBJ whole genome shotgun (WGS) entry which is preliminary data.</text>
</comment>
<comment type="function">
    <text evidence="1">Catalyzes the condensation of (S)-aspartate-beta-semialdehyde [(S)-ASA] and pyruvate to 4-hydroxy-tetrahydrodipicolinate (HTPA).</text>
</comment>
<dbReference type="PROSITE" id="PS00666">
    <property type="entry name" value="DHDPS_2"/>
    <property type="match status" value="1"/>
</dbReference>
<dbReference type="CDD" id="cd00408">
    <property type="entry name" value="DHDPS-like"/>
    <property type="match status" value="1"/>
</dbReference>
<feature type="binding site" evidence="15">
    <location>
        <position position="207"/>
    </location>
    <ligand>
        <name>pyruvate</name>
        <dbReference type="ChEBI" id="CHEBI:15361"/>
    </ligand>
</feature>
<comment type="similarity">
    <text evidence="3 13">Belongs to the DapA family.</text>
</comment>
<sequence>MFEGVVTPIVTPFHRDAEQSINYEAMEKLVNHLIDHGVDGIFPLGSNGEFHVCEHEEKVEFVKAVVKVVNHRVPVYAGAGACSTRETISLAKDMEAAGADVLSVITPYFIKPTDDELFDHYKAVAESVKIPVMLYNIPKSTGCNIPASVVARLAKECPNILGIKDSSGDMENLQGYLDAAKGTEMKVLVGSDSKISKAYALGAAGCVAGTSNVIVDTIVNLWKDLKAGNTAEAEQLQKDIDVLRGILKLGTVPSMMKRSVELAGIAEVGPARKPVHDSTPDQDAKILEMLAFYGLKK</sequence>
<evidence type="ECO:0000256" key="15">
    <source>
        <dbReference type="PIRSR" id="PIRSR001365-2"/>
    </source>
</evidence>
<dbReference type="GO" id="GO:0009089">
    <property type="term" value="P:lysine biosynthetic process via diaminopimelate"/>
    <property type="evidence" value="ECO:0007669"/>
    <property type="project" value="UniProtKB-UniRule"/>
</dbReference>
<dbReference type="GO" id="GO:0008840">
    <property type="term" value="F:4-hydroxy-tetrahydrodipicolinate synthase activity"/>
    <property type="evidence" value="ECO:0007669"/>
    <property type="project" value="UniProtKB-UniRule"/>
</dbReference>
<feature type="active site" description="Proton donor/acceptor" evidence="14">
    <location>
        <position position="135"/>
    </location>
</feature>
<dbReference type="Proteomes" id="UP000461880">
    <property type="component" value="Unassembled WGS sequence"/>
</dbReference>
<evidence type="ECO:0000256" key="6">
    <source>
        <dbReference type="ARBA" id="ARBA00022605"/>
    </source>
</evidence>
<evidence type="ECO:0000256" key="11">
    <source>
        <dbReference type="ARBA" id="ARBA00047836"/>
    </source>
</evidence>
<dbReference type="InterPro" id="IPR013785">
    <property type="entry name" value="Aldolase_TIM"/>
</dbReference>
<evidence type="ECO:0000256" key="8">
    <source>
        <dbReference type="ARBA" id="ARBA00023154"/>
    </source>
</evidence>
<keyword evidence="5" id="KW-0963">Cytoplasm</keyword>
<evidence type="ECO:0000256" key="13">
    <source>
        <dbReference type="PIRNR" id="PIRNR001365"/>
    </source>
</evidence>
<organism evidence="16 17">
    <name type="scientific">Stecheria intestinalis</name>
    <dbReference type="NCBI Taxonomy" id="2606630"/>
    <lineage>
        <taxon>Bacteria</taxon>
        <taxon>Bacillati</taxon>
        <taxon>Bacillota</taxon>
        <taxon>Erysipelotrichia</taxon>
        <taxon>Erysipelotrichales</taxon>
        <taxon>Erysipelotrichaceae</taxon>
        <taxon>Stecheria</taxon>
    </lineage>
</organism>
<evidence type="ECO:0000256" key="9">
    <source>
        <dbReference type="ARBA" id="ARBA00023239"/>
    </source>
</evidence>
<protein>
    <recommendedName>
        <fullName evidence="4 12">4-hydroxy-tetrahydrodipicolinate synthase</fullName>
        <ecNumber evidence="4 12">4.3.3.7</ecNumber>
    </recommendedName>
</protein>
<evidence type="ECO:0000256" key="10">
    <source>
        <dbReference type="ARBA" id="ARBA00023270"/>
    </source>
</evidence>
<feature type="active site" description="Schiff-base intermediate with substrate" evidence="14">
    <location>
        <position position="164"/>
    </location>
</feature>
<dbReference type="InterPro" id="IPR005263">
    <property type="entry name" value="DapA"/>
</dbReference>
<keyword evidence="10" id="KW-0704">Schiff base</keyword>
<dbReference type="Gene3D" id="3.20.20.70">
    <property type="entry name" value="Aldolase class I"/>
    <property type="match status" value="1"/>
</dbReference>
<dbReference type="EMBL" id="VUMN01000004">
    <property type="protein sequence ID" value="MSS57819.1"/>
    <property type="molecule type" value="Genomic_DNA"/>
</dbReference>
<dbReference type="InterPro" id="IPR002220">
    <property type="entry name" value="DapA-like"/>
</dbReference>
<evidence type="ECO:0000313" key="16">
    <source>
        <dbReference type="EMBL" id="MSS57819.1"/>
    </source>
</evidence>
<dbReference type="PIRSF" id="PIRSF001365">
    <property type="entry name" value="DHDPS"/>
    <property type="match status" value="1"/>
</dbReference>
<keyword evidence="17" id="KW-1185">Reference proteome</keyword>
<name>A0A7X2NQU2_9FIRM</name>
<proteinExistence type="inferred from homology"/>
<dbReference type="Pfam" id="PF00701">
    <property type="entry name" value="DHDPS"/>
    <property type="match status" value="1"/>
</dbReference>
<accession>A0A7X2NQU2</accession>
<dbReference type="PANTHER" id="PTHR12128">
    <property type="entry name" value="DIHYDRODIPICOLINATE SYNTHASE"/>
    <property type="match status" value="1"/>
</dbReference>
<evidence type="ECO:0000256" key="2">
    <source>
        <dbReference type="ARBA" id="ARBA00005120"/>
    </source>
</evidence>
<dbReference type="RefSeq" id="WP_154503119.1">
    <property type="nucleotide sequence ID" value="NZ_VUMN01000004.1"/>
</dbReference>
<comment type="catalytic activity">
    <reaction evidence="11">
        <text>L-aspartate 4-semialdehyde + pyruvate = (2S,4S)-4-hydroxy-2,3,4,5-tetrahydrodipicolinate + H2O + H(+)</text>
        <dbReference type="Rhea" id="RHEA:34171"/>
        <dbReference type="ChEBI" id="CHEBI:15361"/>
        <dbReference type="ChEBI" id="CHEBI:15377"/>
        <dbReference type="ChEBI" id="CHEBI:15378"/>
        <dbReference type="ChEBI" id="CHEBI:67139"/>
        <dbReference type="ChEBI" id="CHEBI:537519"/>
        <dbReference type="EC" id="4.3.3.7"/>
    </reaction>
</comment>
<keyword evidence="9 13" id="KW-0456">Lyase</keyword>